<evidence type="ECO:0000313" key="2">
    <source>
        <dbReference type="Proteomes" id="UP000198734"/>
    </source>
</evidence>
<dbReference type="OrthoDB" id="2474248at2"/>
<accession>A0A1I5WUH9</accession>
<sequence length="81" mass="9011">MQNSFFKSIENKTGVSMDDLFTLANAISHADFTDDKQVRKIVRKVGKLANKPVSQELEDELTRSILQSGSSLSLADIQKLL</sequence>
<name>A0A1I5WUH9_9BACI</name>
<dbReference type="RefSeq" id="WP_093535556.1">
    <property type="nucleotide sequence ID" value="NZ_FOXU01000001.1"/>
</dbReference>
<organism evidence="1 2">
    <name type="scientific">Psychrobacillus psychrotolerans</name>
    <dbReference type="NCBI Taxonomy" id="126156"/>
    <lineage>
        <taxon>Bacteria</taxon>
        <taxon>Bacillati</taxon>
        <taxon>Bacillota</taxon>
        <taxon>Bacilli</taxon>
        <taxon>Bacillales</taxon>
        <taxon>Bacillaceae</taxon>
        <taxon>Psychrobacillus</taxon>
    </lineage>
</organism>
<evidence type="ECO:0000313" key="1">
    <source>
        <dbReference type="EMBL" id="SFQ23268.1"/>
    </source>
</evidence>
<dbReference type="EMBL" id="FOXU01000001">
    <property type="protein sequence ID" value="SFQ23268.1"/>
    <property type="molecule type" value="Genomic_DNA"/>
</dbReference>
<reference evidence="2" key="1">
    <citation type="submission" date="2016-10" db="EMBL/GenBank/DDBJ databases">
        <authorList>
            <person name="Varghese N."/>
            <person name="Submissions S."/>
        </authorList>
    </citation>
    <scope>NUCLEOTIDE SEQUENCE [LARGE SCALE GENOMIC DNA]</scope>
    <source>
        <strain evidence="2">DSM 11706</strain>
    </source>
</reference>
<dbReference type="Pfam" id="PF14069">
    <property type="entry name" value="SpoVIF"/>
    <property type="match status" value="1"/>
</dbReference>
<dbReference type="Proteomes" id="UP000198734">
    <property type="component" value="Unassembled WGS sequence"/>
</dbReference>
<gene>
    <name evidence="1" type="ORF">SAMN05421670_1447</name>
</gene>
<dbReference type="STRING" id="126156.SAMN05421670_1447"/>
<dbReference type="AlphaFoldDB" id="A0A1I5WUH9"/>
<dbReference type="InterPro" id="IPR025942">
    <property type="entry name" value="SpoVIF"/>
</dbReference>
<proteinExistence type="predicted"/>
<keyword evidence="2" id="KW-1185">Reference proteome</keyword>
<protein>
    <submittedName>
        <fullName evidence="1">Stage VI sporulation protein F</fullName>
    </submittedName>
</protein>